<proteinExistence type="predicted"/>
<dbReference type="EMBL" id="CM000785">
    <property type="protein sequence ID" value="AQL08354.1"/>
    <property type="molecule type" value="Genomic_DNA"/>
</dbReference>
<evidence type="ECO:0000313" key="1">
    <source>
        <dbReference type="EMBL" id="AQL08355.1"/>
    </source>
</evidence>
<reference evidence="1" key="1">
    <citation type="submission" date="2015-12" db="EMBL/GenBank/DDBJ databases">
        <title>Update maize B73 reference genome by single molecule sequencing technologies.</title>
        <authorList>
            <consortium name="Maize Genome Sequencing Project"/>
            <person name="Ware D."/>
        </authorList>
    </citation>
    <scope>NUCLEOTIDE SEQUENCE</scope>
    <source>
        <tissue evidence="1">Seedling</tissue>
    </source>
</reference>
<organism evidence="1">
    <name type="scientific">Zea mays</name>
    <name type="common">Maize</name>
    <dbReference type="NCBI Taxonomy" id="4577"/>
    <lineage>
        <taxon>Eukaryota</taxon>
        <taxon>Viridiplantae</taxon>
        <taxon>Streptophyta</taxon>
        <taxon>Embryophyta</taxon>
        <taxon>Tracheophyta</taxon>
        <taxon>Spermatophyta</taxon>
        <taxon>Magnoliopsida</taxon>
        <taxon>Liliopsida</taxon>
        <taxon>Poales</taxon>
        <taxon>Poaceae</taxon>
        <taxon>PACMAD clade</taxon>
        <taxon>Panicoideae</taxon>
        <taxon>Andropogonodae</taxon>
        <taxon>Andropogoneae</taxon>
        <taxon>Tripsacinae</taxon>
        <taxon>Zea</taxon>
    </lineage>
</organism>
<gene>
    <name evidence="1" type="ORF">ZEAMMB73_Zm00001d048029</name>
</gene>
<protein>
    <submittedName>
        <fullName evidence="1">Uncharacterized protein</fullName>
    </submittedName>
</protein>
<dbReference type="InParanoid" id="A0A1D6PFU4"/>
<sequence length="51" mass="5928">MAQPFEELIGRLLSDLFDEGKEAIDEESKNESLTHFEESDELGHEIQVFFK</sequence>
<name>A0A1D6PFU4_MAIZE</name>
<dbReference type="SMR" id="A0A1D6PFU4"/>
<accession>A0A1D6PFU4</accession>
<dbReference type="EMBL" id="CM000785">
    <property type="protein sequence ID" value="AQL08355.1"/>
    <property type="molecule type" value="Genomic_DNA"/>
</dbReference>
<dbReference type="AlphaFoldDB" id="A0A1D6PFU4"/>